<evidence type="ECO:0000313" key="5">
    <source>
        <dbReference type="EMBL" id="OSI13818.1"/>
    </source>
</evidence>
<proteinExistence type="predicted"/>
<dbReference type="InterPro" id="IPR011991">
    <property type="entry name" value="ArsR-like_HTH"/>
</dbReference>
<dbReference type="Proteomes" id="UP000193118">
    <property type="component" value="Unassembled WGS sequence"/>
</dbReference>
<evidence type="ECO:0000259" key="4">
    <source>
        <dbReference type="PROSITE" id="PS50956"/>
    </source>
</evidence>
<keyword evidence="6" id="KW-1185">Reference proteome</keyword>
<dbReference type="SUPFAM" id="SSF54909">
    <property type="entry name" value="Dimeric alpha+beta barrel"/>
    <property type="match status" value="1"/>
</dbReference>
<evidence type="ECO:0000313" key="6">
    <source>
        <dbReference type="Proteomes" id="UP000193118"/>
    </source>
</evidence>
<name>A0A1X3D1P4_9NEIS</name>
<feature type="domain" description="HTH asnC-type" evidence="4">
    <location>
        <begin position="4"/>
        <end position="65"/>
    </location>
</feature>
<dbReference type="GO" id="GO:0043565">
    <property type="term" value="F:sequence-specific DNA binding"/>
    <property type="evidence" value="ECO:0007669"/>
    <property type="project" value="InterPro"/>
</dbReference>
<evidence type="ECO:0000256" key="3">
    <source>
        <dbReference type="ARBA" id="ARBA00023163"/>
    </source>
</evidence>
<protein>
    <submittedName>
        <fullName evidence="5">AsnC family transcriptional regulator</fullName>
    </submittedName>
</protein>
<keyword evidence="2" id="KW-0238">DNA-binding</keyword>
<dbReference type="STRING" id="194197.BWD09_12405"/>
<dbReference type="InterPro" id="IPR036388">
    <property type="entry name" value="WH-like_DNA-bd_sf"/>
</dbReference>
<dbReference type="PROSITE" id="PS50956">
    <property type="entry name" value="HTH_ASNC_2"/>
    <property type="match status" value="1"/>
</dbReference>
<dbReference type="SMART" id="SM00344">
    <property type="entry name" value="HTH_ASNC"/>
    <property type="match status" value="1"/>
</dbReference>
<keyword evidence="3" id="KW-0804">Transcription</keyword>
<dbReference type="EMBL" id="MTBO01000055">
    <property type="protein sequence ID" value="OSI13818.1"/>
    <property type="molecule type" value="Genomic_DNA"/>
</dbReference>
<dbReference type="SUPFAM" id="SSF46785">
    <property type="entry name" value="Winged helix' DNA-binding domain"/>
    <property type="match status" value="1"/>
</dbReference>
<dbReference type="Gene3D" id="3.30.70.920">
    <property type="match status" value="1"/>
</dbReference>
<dbReference type="PANTHER" id="PTHR30154:SF34">
    <property type="entry name" value="TRANSCRIPTIONAL REGULATOR AZLB"/>
    <property type="match status" value="1"/>
</dbReference>
<dbReference type="RefSeq" id="WP_085367096.1">
    <property type="nucleotide sequence ID" value="NZ_CAUJPZ010000067.1"/>
</dbReference>
<dbReference type="Pfam" id="PF13404">
    <property type="entry name" value="HTH_AsnC-type"/>
    <property type="match status" value="1"/>
</dbReference>
<dbReference type="GO" id="GO:0043200">
    <property type="term" value="P:response to amino acid"/>
    <property type="evidence" value="ECO:0007669"/>
    <property type="project" value="TreeGrafter"/>
</dbReference>
<evidence type="ECO:0000256" key="2">
    <source>
        <dbReference type="ARBA" id="ARBA00023125"/>
    </source>
</evidence>
<dbReference type="GO" id="GO:0005829">
    <property type="term" value="C:cytosol"/>
    <property type="evidence" value="ECO:0007669"/>
    <property type="project" value="TreeGrafter"/>
</dbReference>
<dbReference type="CDD" id="cd00090">
    <property type="entry name" value="HTH_ARSR"/>
    <property type="match status" value="1"/>
</dbReference>
<dbReference type="Gene3D" id="1.10.10.10">
    <property type="entry name" value="Winged helix-like DNA-binding domain superfamily/Winged helix DNA-binding domain"/>
    <property type="match status" value="1"/>
</dbReference>
<dbReference type="GeneID" id="94580161"/>
<dbReference type="OrthoDB" id="8526125at2"/>
<dbReference type="InterPro" id="IPR036390">
    <property type="entry name" value="WH_DNA-bd_sf"/>
</dbReference>
<dbReference type="GO" id="GO:0006355">
    <property type="term" value="P:regulation of DNA-templated transcription"/>
    <property type="evidence" value="ECO:0007669"/>
    <property type="project" value="UniProtKB-ARBA"/>
</dbReference>
<dbReference type="PANTHER" id="PTHR30154">
    <property type="entry name" value="LEUCINE-RESPONSIVE REGULATORY PROTEIN"/>
    <property type="match status" value="1"/>
</dbReference>
<comment type="caution">
    <text evidence="5">The sequence shown here is derived from an EMBL/GenBank/DDBJ whole genome shotgun (WGS) entry which is preliminary data.</text>
</comment>
<evidence type="ECO:0000256" key="1">
    <source>
        <dbReference type="ARBA" id="ARBA00023015"/>
    </source>
</evidence>
<gene>
    <name evidence="5" type="ORF">BWD09_12405</name>
</gene>
<reference evidence="6" key="1">
    <citation type="submission" date="2017-01" db="EMBL/GenBank/DDBJ databases">
        <authorList>
            <person name="Wolfgang W.J."/>
            <person name="Cole J."/>
            <person name="Wroblewski D."/>
            <person name="Mcginnis J."/>
            <person name="Musser K.A."/>
        </authorList>
    </citation>
    <scope>NUCLEOTIDE SEQUENCE [LARGE SCALE GENOMIC DNA]</scope>
    <source>
        <strain evidence="6">DSM 19151</strain>
    </source>
</reference>
<dbReference type="InterPro" id="IPR011008">
    <property type="entry name" value="Dimeric_a/b-barrel"/>
</dbReference>
<organism evidence="5 6">
    <name type="scientific">Neisseria dentiae</name>
    <dbReference type="NCBI Taxonomy" id="194197"/>
    <lineage>
        <taxon>Bacteria</taxon>
        <taxon>Pseudomonadati</taxon>
        <taxon>Pseudomonadota</taxon>
        <taxon>Betaproteobacteria</taxon>
        <taxon>Neisseriales</taxon>
        <taxon>Neisseriaceae</taxon>
        <taxon>Neisseria</taxon>
    </lineage>
</organism>
<dbReference type="InterPro" id="IPR000485">
    <property type="entry name" value="AsnC-type_HTH_dom"/>
</dbReference>
<dbReference type="InterPro" id="IPR019887">
    <property type="entry name" value="Tscrpt_reg_AsnC/Lrp_C"/>
</dbReference>
<dbReference type="Pfam" id="PF01037">
    <property type="entry name" value="AsnC_trans_reg"/>
    <property type="match status" value="1"/>
</dbReference>
<sequence length="153" mass="17327">MYELDKLDKNILNILQDNAATPLKELAAAVHSSPATCQRRIAKMLETGIIRRQAALVSPQAVGRGISVFIQVELERQHHNIQEAFERAILKEPDVSGCYEVSGDYDFLILVHCTDMAAYHAFTRRVLTGENHVRNFNSQFVMNFTKVENKIVL</sequence>
<dbReference type="PRINTS" id="PR00033">
    <property type="entry name" value="HTHASNC"/>
</dbReference>
<accession>A0A1X3D1P4</accession>
<keyword evidence="1" id="KW-0805">Transcription regulation</keyword>
<dbReference type="AlphaFoldDB" id="A0A1X3D1P4"/>
<dbReference type="InterPro" id="IPR019888">
    <property type="entry name" value="Tscrpt_reg_AsnC-like"/>
</dbReference>